<dbReference type="Pfam" id="PF02195">
    <property type="entry name" value="ParB_N"/>
    <property type="match status" value="1"/>
</dbReference>
<dbReference type="Proteomes" id="UP000293550">
    <property type="component" value="Unassembled WGS sequence"/>
</dbReference>
<evidence type="ECO:0000256" key="1">
    <source>
        <dbReference type="ARBA" id="ARBA00006295"/>
    </source>
</evidence>
<gene>
    <name evidence="3" type="ORF">EQU50_07135</name>
</gene>
<comment type="similarity">
    <text evidence="1">Belongs to the ParB family.</text>
</comment>
<name>A0A4Q7DHQ2_9PROT</name>
<dbReference type="InterPro" id="IPR003115">
    <property type="entry name" value="ParB_N"/>
</dbReference>
<accession>A0A4Q7DHQ2</accession>
<sequence>MEYEVIAGSRRWKACSDANIFLKAFVQDLSDEEVAIAQIKENQQLPICDYSKGMYYSKLIKGKTLTIAKLSESVGYSKAKIENFLSFERVPPILWETVGNLSRVSSRTAWTINGLVKKGKNYLDALLDLAEDIRKGMGSNLLEKKVMAAVHGYQQDLNAQGKIQLPSGQTIAIWTKQGLQFSKDFAFNKEDLKKALIDFFEKKSPKKHED</sequence>
<dbReference type="SUPFAM" id="SSF110849">
    <property type="entry name" value="ParB/Sulfiredoxin"/>
    <property type="match status" value="1"/>
</dbReference>
<dbReference type="AlphaFoldDB" id="A0A4Q7DHQ2"/>
<reference evidence="3 4" key="1">
    <citation type="submission" date="2018-10" db="EMBL/GenBank/DDBJ databases">
        <title>An updated phylogeny of the Alphaproteobacteria reveals that the parasitic Rickettsiales and Holosporales have independent origins.</title>
        <authorList>
            <person name="Munoz-Gomez S.A."/>
            <person name="Hess S."/>
            <person name="Burger G."/>
            <person name="Lang B.F."/>
            <person name="Susko E."/>
            <person name="Slamovits C.H."/>
            <person name="Roger A.J."/>
        </authorList>
    </citation>
    <scope>NUCLEOTIDE SEQUENCE [LARGE SCALE GENOMIC DNA]</scope>
    <source>
        <strain evidence="3">HOLO01</strain>
    </source>
</reference>
<protein>
    <submittedName>
        <fullName evidence="3">ParB/RepB/Spo0J family partition protein</fullName>
    </submittedName>
</protein>
<organism evidence="3 4">
    <name type="scientific">Candidatus Finniella inopinata</name>
    <dbReference type="NCBI Taxonomy" id="1696036"/>
    <lineage>
        <taxon>Bacteria</taxon>
        <taxon>Pseudomonadati</taxon>
        <taxon>Pseudomonadota</taxon>
        <taxon>Alphaproteobacteria</taxon>
        <taxon>Holosporales</taxon>
        <taxon>Candidatus Paracaedibacteraceae</taxon>
        <taxon>Candidatus Finniella</taxon>
    </lineage>
</organism>
<dbReference type="GO" id="GO:0003677">
    <property type="term" value="F:DNA binding"/>
    <property type="evidence" value="ECO:0007669"/>
    <property type="project" value="InterPro"/>
</dbReference>
<dbReference type="InterPro" id="IPR036086">
    <property type="entry name" value="ParB/Sulfiredoxin_sf"/>
</dbReference>
<dbReference type="RefSeq" id="WP_130154439.1">
    <property type="nucleotide sequence ID" value="NZ_SCFB01000012.1"/>
</dbReference>
<evidence type="ECO:0000313" key="4">
    <source>
        <dbReference type="Proteomes" id="UP000293550"/>
    </source>
</evidence>
<proteinExistence type="inferred from homology"/>
<evidence type="ECO:0000259" key="2">
    <source>
        <dbReference type="Pfam" id="PF02195"/>
    </source>
</evidence>
<dbReference type="InterPro" id="IPR037972">
    <property type="entry name" value="RepB_N"/>
</dbReference>
<dbReference type="InterPro" id="IPR004437">
    <property type="entry name" value="ParB/RepB/Spo0J"/>
</dbReference>
<feature type="domain" description="ParB-like N-terminal" evidence="2">
    <location>
        <begin position="2"/>
        <end position="42"/>
    </location>
</feature>
<dbReference type="EMBL" id="SCFB01000012">
    <property type="protein sequence ID" value="RZI45454.1"/>
    <property type="molecule type" value="Genomic_DNA"/>
</dbReference>
<evidence type="ECO:0000313" key="3">
    <source>
        <dbReference type="EMBL" id="RZI45454.1"/>
    </source>
</evidence>
<keyword evidence="4" id="KW-1185">Reference proteome</keyword>
<dbReference type="OrthoDB" id="7908920at2"/>
<dbReference type="NCBIfam" id="TIGR00180">
    <property type="entry name" value="parB_part"/>
    <property type="match status" value="1"/>
</dbReference>
<comment type="caution">
    <text evidence="3">The sequence shown here is derived from an EMBL/GenBank/DDBJ whole genome shotgun (WGS) entry which is preliminary data.</text>
</comment>
<dbReference type="CDD" id="cd16405">
    <property type="entry name" value="RepB_like_N"/>
    <property type="match status" value="1"/>
</dbReference>